<keyword evidence="1" id="KW-1133">Transmembrane helix</keyword>
<evidence type="ECO:0000313" key="4">
    <source>
        <dbReference type="Proteomes" id="UP001229216"/>
    </source>
</evidence>
<reference evidence="3" key="1">
    <citation type="journal article" date="2020" name="Arch.">
        <title>A novel negevirus isolated from Aedes vexans mosquitoes in Finland.</title>
        <authorList>
            <person name="Suvanto M.T."/>
            <person name="Truong Nguyen P."/>
            <person name="Uusitalo R."/>
            <person name="Korhonen E.M."/>
            <person name="Faolotto G."/>
            <person name="Vapalahti O."/>
            <person name="Huhtamo E."/>
            <person name="Smura T."/>
        </authorList>
    </citation>
    <scope>NUCLEOTIDE SEQUENCE</scope>
    <source>
        <strain evidence="3">P39</strain>
    </source>
</reference>
<dbReference type="Proteomes" id="UP001229216">
    <property type="component" value="Segment"/>
</dbReference>
<dbReference type="EMBL" id="MT522375">
    <property type="protein sequence ID" value="QOK99942.1"/>
    <property type="molecule type" value="Genomic_RNA"/>
</dbReference>
<dbReference type="InterPro" id="IPR032433">
    <property type="entry name" value="DiSB-ORF2_chro"/>
</dbReference>
<proteinExistence type="predicted"/>
<evidence type="ECO:0000259" key="2">
    <source>
        <dbReference type="Pfam" id="PF16506"/>
    </source>
</evidence>
<sequence>MINLNRFLHKTHDMHAFAILVLCLRIASCAVFIGDISRQLRSRDRLTLYSKLEPVSSFVGKYDVTPYSYDEECLSVYRTNDWLFAGCELPANCSVPMIERIDKNFFGQETVLCHGVHPLVEEPVLSFYAVDFLPRSFTLSQSVEINGVVVSSFKNFMPVSFFEWFFVVKGSLGIGLVPKFCSETFRNSSSLPPNVQVHSEGDTVCLRRVLYDHHDCVPKYFKDFSSLLLYYNFPVTFDDAPFSQGSYSYTNNKVIDADLYYNENSGRTPVHVFDKVGRSYMVTYASLNSRGPVYIVKSSVDPSFEDFRCFSVHARYRSPFDHLLSKISNFLREEFEYLIDYLIVFASKIASILFTVIGELLRILTALIPYGDLFYTSVFLAFVTYLFTRDILLSTLPTVSLYFLRIYLNSVIN</sequence>
<name>A0A7L9QAU1_9VIRU</name>
<organism evidence="3 4">
    <name type="scientific">Mekrijarvi negevirus</name>
    <dbReference type="NCBI Taxonomy" id="2778782"/>
    <lineage>
        <taxon>Viruses</taxon>
        <taxon>Riboviria</taxon>
        <taxon>Negevirus</taxon>
    </lineage>
</organism>
<feature type="domain" description="Putative virion glycoprotein N-terminal" evidence="2">
    <location>
        <begin position="73"/>
        <end position="356"/>
    </location>
</feature>
<protein>
    <submittedName>
        <fullName evidence="3">Virion glycoprotein</fullName>
    </submittedName>
</protein>
<dbReference type="Pfam" id="PF16506">
    <property type="entry name" value="DiSB-ORF2_chro"/>
    <property type="match status" value="1"/>
</dbReference>
<evidence type="ECO:0000313" key="3">
    <source>
        <dbReference type="EMBL" id="QOK99942.1"/>
    </source>
</evidence>
<evidence type="ECO:0000256" key="1">
    <source>
        <dbReference type="SAM" id="Phobius"/>
    </source>
</evidence>
<feature type="transmembrane region" description="Helical" evidence="1">
    <location>
        <begin position="391"/>
        <end position="408"/>
    </location>
</feature>
<accession>A0A7L9QAU1</accession>
<keyword evidence="1" id="KW-0472">Membrane</keyword>
<keyword evidence="1" id="KW-0812">Transmembrane</keyword>